<dbReference type="InterPro" id="IPR017871">
    <property type="entry name" value="ABC_transporter-like_CS"/>
</dbReference>
<protein>
    <submittedName>
        <fullName evidence="5">Maltose/maltodextrin import ATP-binding protein MalK</fullName>
    </submittedName>
</protein>
<keyword evidence="3 5" id="KW-0067">ATP-binding</keyword>
<evidence type="ECO:0000259" key="4">
    <source>
        <dbReference type="PROSITE" id="PS50893"/>
    </source>
</evidence>
<dbReference type="CDD" id="cd03301">
    <property type="entry name" value="ABC_MalK_N"/>
    <property type="match status" value="1"/>
</dbReference>
<dbReference type="SUPFAM" id="SSF52540">
    <property type="entry name" value="P-loop containing nucleoside triphosphate hydrolases"/>
    <property type="match status" value="1"/>
</dbReference>
<sequence>MAEVILDNIYKSFPTRRQTASEETKSSELQESTPSRQAILKRVHLQIFDGEFMVLVGPSGCGKSTLLRLIAGLETITGGNIYIGNTLVNELPPKARDIAMVFQNYALYPHLKVYDNLAFGLRRSYRETEPKQPLMVQKTTSTTPSHQQLSVTLGDYQIFAPLWLEDAIVAMTRSLPPQFRHVSEREKAVSERVLTVAKLLQIESLLDRYPKQLSGGQKQRVALGRAMARNPQVFLMDEPLSNLDAKLRTETRAQIVELQKKLGTTTIYVTHDQVEAMTMGSRIAVMNQGRIQQVAPPLELYNRPANRFVAEFIGSPPMNFIPVHFTAPLLITHPQFRLTLPDIWEPVLPRYNDQKLLLGIRPEHLIVSCPATKNLPVIVDRLEALGHETLLWVHLLGENNLNSSLQVRIPAETQLIPGEKIWLTITPEKIHLFDPKTDLAIVPSSYKAV</sequence>
<dbReference type="GO" id="GO:0055052">
    <property type="term" value="C:ATP-binding cassette (ABC) transporter complex, substrate-binding subunit-containing"/>
    <property type="evidence" value="ECO:0007669"/>
    <property type="project" value="TreeGrafter"/>
</dbReference>
<proteinExistence type="predicted"/>
<comment type="caution">
    <text evidence="5">The sequence shown here is derived from an EMBL/GenBank/DDBJ whole genome shotgun (WGS) entry which is preliminary data.</text>
</comment>
<dbReference type="AlphaFoldDB" id="A0A7Z9BWB6"/>
<dbReference type="InterPro" id="IPR027417">
    <property type="entry name" value="P-loop_NTPase"/>
</dbReference>
<dbReference type="Proteomes" id="UP000184550">
    <property type="component" value="Unassembled WGS sequence"/>
</dbReference>
<evidence type="ECO:0000256" key="3">
    <source>
        <dbReference type="ARBA" id="ARBA00022840"/>
    </source>
</evidence>
<dbReference type="PANTHER" id="PTHR43875:SF1">
    <property type="entry name" value="OSMOPROTECTIVE COMPOUNDS UPTAKE ATP-BINDING PROTEIN GGTA"/>
    <property type="match status" value="1"/>
</dbReference>
<dbReference type="GO" id="GO:0140359">
    <property type="term" value="F:ABC-type transporter activity"/>
    <property type="evidence" value="ECO:0007669"/>
    <property type="project" value="InterPro"/>
</dbReference>
<organism evidence="5 6">
    <name type="scientific">Planktothrix serta PCC 8927</name>
    <dbReference type="NCBI Taxonomy" id="671068"/>
    <lineage>
        <taxon>Bacteria</taxon>
        <taxon>Bacillati</taxon>
        <taxon>Cyanobacteriota</taxon>
        <taxon>Cyanophyceae</taxon>
        <taxon>Oscillatoriophycideae</taxon>
        <taxon>Oscillatoriales</taxon>
        <taxon>Microcoleaceae</taxon>
        <taxon>Planktothrix</taxon>
    </lineage>
</organism>
<dbReference type="Pfam" id="PF08402">
    <property type="entry name" value="TOBE_2"/>
    <property type="match status" value="1"/>
</dbReference>
<dbReference type="Gene3D" id="2.40.50.100">
    <property type="match status" value="1"/>
</dbReference>
<accession>A0A7Z9BWB6</accession>
<keyword evidence="1" id="KW-0813">Transport</keyword>
<dbReference type="GO" id="GO:0005524">
    <property type="term" value="F:ATP binding"/>
    <property type="evidence" value="ECO:0007669"/>
    <property type="project" value="UniProtKB-KW"/>
</dbReference>
<dbReference type="PROSITE" id="PS00211">
    <property type="entry name" value="ABC_TRANSPORTER_1"/>
    <property type="match status" value="1"/>
</dbReference>
<dbReference type="InterPro" id="IPR047641">
    <property type="entry name" value="ABC_transpr_MalK/UgpC-like"/>
</dbReference>
<dbReference type="InterPro" id="IPR003439">
    <property type="entry name" value="ABC_transporter-like_ATP-bd"/>
</dbReference>
<dbReference type="Gene3D" id="3.40.50.300">
    <property type="entry name" value="P-loop containing nucleotide triphosphate hydrolases"/>
    <property type="match status" value="1"/>
</dbReference>
<dbReference type="InterPro" id="IPR003593">
    <property type="entry name" value="AAA+_ATPase"/>
</dbReference>
<dbReference type="EMBL" id="CZCU02000152">
    <property type="protein sequence ID" value="VXD22317.1"/>
    <property type="molecule type" value="Genomic_DNA"/>
</dbReference>
<dbReference type="RefSeq" id="WP_083624688.1">
    <property type="nucleotide sequence ID" value="NZ_LR734877.1"/>
</dbReference>
<dbReference type="InterPro" id="IPR008995">
    <property type="entry name" value="Mo/tungstate-bd_C_term_dom"/>
</dbReference>
<dbReference type="PANTHER" id="PTHR43875">
    <property type="entry name" value="MALTODEXTRIN IMPORT ATP-BINDING PROTEIN MSMX"/>
    <property type="match status" value="1"/>
</dbReference>
<dbReference type="SMART" id="SM00382">
    <property type="entry name" value="AAA"/>
    <property type="match status" value="1"/>
</dbReference>
<dbReference type="SUPFAM" id="SSF50331">
    <property type="entry name" value="MOP-like"/>
    <property type="match status" value="1"/>
</dbReference>
<keyword evidence="2" id="KW-0547">Nucleotide-binding</keyword>
<dbReference type="PROSITE" id="PS50893">
    <property type="entry name" value="ABC_TRANSPORTER_2"/>
    <property type="match status" value="1"/>
</dbReference>
<evidence type="ECO:0000313" key="5">
    <source>
        <dbReference type="EMBL" id="VXD22317.1"/>
    </source>
</evidence>
<dbReference type="InterPro" id="IPR015855">
    <property type="entry name" value="ABC_transpr_MalK-like"/>
</dbReference>
<dbReference type="InterPro" id="IPR013611">
    <property type="entry name" value="Transp-assoc_OB_typ2"/>
</dbReference>
<evidence type="ECO:0000313" key="6">
    <source>
        <dbReference type="Proteomes" id="UP000184550"/>
    </source>
</evidence>
<evidence type="ECO:0000256" key="2">
    <source>
        <dbReference type="ARBA" id="ARBA00022741"/>
    </source>
</evidence>
<dbReference type="GO" id="GO:0016887">
    <property type="term" value="F:ATP hydrolysis activity"/>
    <property type="evidence" value="ECO:0007669"/>
    <property type="project" value="InterPro"/>
</dbReference>
<dbReference type="GO" id="GO:0008643">
    <property type="term" value="P:carbohydrate transport"/>
    <property type="evidence" value="ECO:0007669"/>
    <property type="project" value="InterPro"/>
</dbReference>
<reference evidence="5" key="1">
    <citation type="submission" date="2019-10" db="EMBL/GenBank/DDBJ databases">
        <authorList>
            <consortium name="Genoscope - CEA"/>
            <person name="William W."/>
        </authorList>
    </citation>
    <scope>NUCLEOTIDE SEQUENCE [LARGE SCALE GENOMIC DNA]</scope>
    <source>
        <strain evidence="5">BBR_PRJEB10992</strain>
    </source>
</reference>
<keyword evidence="6" id="KW-1185">Reference proteome</keyword>
<name>A0A7Z9BWB6_9CYAN</name>
<dbReference type="OrthoDB" id="508245at2"/>
<evidence type="ECO:0000256" key="1">
    <source>
        <dbReference type="ARBA" id="ARBA00022448"/>
    </source>
</evidence>
<dbReference type="Pfam" id="PF00005">
    <property type="entry name" value="ABC_tran"/>
    <property type="match status" value="1"/>
</dbReference>
<dbReference type="Gene3D" id="2.40.50.140">
    <property type="entry name" value="Nucleic acid-binding proteins"/>
    <property type="match status" value="1"/>
</dbReference>
<feature type="domain" description="ABC transporter" evidence="4">
    <location>
        <begin position="24"/>
        <end position="313"/>
    </location>
</feature>
<gene>
    <name evidence="5" type="primary">malK</name>
    <name evidence="5" type="ORF">PL8927_750026</name>
</gene>
<dbReference type="InterPro" id="IPR012340">
    <property type="entry name" value="NA-bd_OB-fold"/>
</dbReference>